<evidence type="ECO:0000259" key="2">
    <source>
        <dbReference type="Pfam" id="PF25597"/>
    </source>
</evidence>
<feature type="region of interest" description="Disordered" evidence="1">
    <location>
        <begin position="118"/>
        <end position="144"/>
    </location>
</feature>
<dbReference type="Proteomes" id="UP000429607">
    <property type="component" value="Unassembled WGS sequence"/>
</dbReference>
<evidence type="ECO:0000313" key="6">
    <source>
        <dbReference type="Proteomes" id="UP000434957"/>
    </source>
</evidence>
<dbReference type="EMBL" id="QXFT01001732">
    <property type="protein sequence ID" value="KAE9311586.1"/>
    <property type="molecule type" value="Genomic_DNA"/>
</dbReference>
<proteinExistence type="predicted"/>
<accession>A0A6A3K2I2</accession>
<name>A0A6A3K2I2_9STRA</name>
<sequence>MKKLTGCPPSLEKMRTFGCQVLLPKSQRQNLDANTEKGVFLGYNKAGCYRFWIPSGYGSNGSIVTALTAVLFEPEIPKDRLVTMDTDVPIIVQVATEAPSDPGVASPMPMQVDYQGSRIPQGLNDPSEEKRQVHRSTRVKKKTVRRLEYEDSHNIVESALATDVHVPLTLQEAMTRPHTE</sequence>
<comment type="caution">
    <text evidence="3">The sequence shown here is derived from an EMBL/GenBank/DDBJ whole genome shotgun (WGS) entry which is preliminary data.</text>
</comment>
<evidence type="ECO:0000256" key="1">
    <source>
        <dbReference type="SAM" id="MobiDB-lite"/>
    </source>
</evidence>
<dbReference type="Pfam" id="PF25597">
    <property type="entry name" value="SH3_retrovirus"/>
    <property type="match status" value="1"/>
</dbReference>
<keyword evidence="6" id="KW-1185">Reference proteome</keyword>
<dbReference type="InterPro" id="IPR057670">
    <property type="entry name" value="SH3_retrovirus"/>
</dbReference>
<dbReference type="Proteomes" id="UP000434957">
    <property type="component" value="Unassembled WGS sequence"/>
</dbReference>
<dbReference type="EMBL" id="QXFV01001620">
    <property type="protein sequence ID" value="KAE9001820.1"/>
    <property type="molecule type" value="Genomic_DNA"/>
</dbReference>
<evidence type="ECO:0000313" key="3">
    <source>
        <dbReference type="EMBL" id="KAE9001820.1"/>
    </source>
</evidence>
<evidence type="ECO:0000313" key="4">
    <source>
        <dbReference type="EMBL" id="KAE9311586.1"/>
    </source>
</evidence>
<reference evidence="3 5" key="1">
    <citation type="submission" date="2018-09" db="EMBL/GenBank/DDBJ databases">
        <title>Genomic investigation of the strawberry pathogen Phytophthora fragariae indicates pathogenicity is determined by transcriptional variation in three key races.</title>
        <authorList>
            <person name="Adams T.M."/>
            <person name="Armitage A.D."/>
            <person name="Sobczyk M.K."/>
            <person name="Bates H.J."/>
            <person name="Dunwell J.M."/>
            <person name="Nellist C.F."/>
            <person name="Harrison R.J."/>
        </authorList>
    </citation>
    <scope>NUCLEOTIDE SEQUENCE [LARGE SCALE GENOMIC DNA]</scope>
    <source>
        <strain evidence="3 5">SCRP249</strain>
        <strain evidence="4 6">SCRP333</strain>
    </source>
</reference>
<protein>
    <recommendedName>
        <fullName evidence="2">Retroviral polymerase SH3-like domain-containing protein</fullName>
    </recommendedName>
</protein>
<feature type="compositionally biased region" description="Basic residues" evidence="1">
    <location>
        <begin position="132"/>
        <end position="144"/>
    </location>
</feature>
<feature type="domain" description="Retroviral polymerase SH3-like" evidence="2">
    <location>
        <begin position="19"/>
        <end position="55"/>
    </location>
</feature>
<organism evidence="3 5">
    <name type="scientific">Phytophthora rubi</name>
    <dbReference type="NCBI Taxonomy" id="129364"/>
    <lineage>
        <taxon>Eukaryota</taxon>
        <taxon>Sar</taxon>
        <taxon>Stramenopiles</taxon>
        <taxon>Oomycota</taxon>
        <taxon>Peronosporomycetes</taxon>
        <taxon>Peronosporales</taxon>
        <taxon>Peronosporaceae</taxon>
        <taxon>Phytophthora</taxon>
    </lineage>
</organism>
<dbReference type="AlphaFoldDB" id="A0A6A3K2I2"/>
<gene>
    <name evidence="3" type="ORF">PR001_g18422</name>
    <name evidence="4" type="ORF">PR003_g19975</name>
</gene>
<evidence type="ECO:0000313" key="5">
    <source>
        <dbReference type="Proteomes" id="UP000429607"/>
    </source>
</evidence>